<dbReference type="Gene3D" id="3.40.950.10">
    <property type="entry name" value="Fe-only Hydrogenase (Larger Subunit), Chain L, domain 3"/>
    <property type="match status" value="1"/>
</dbReference>
<gene>
    <name evidence="7" type="primary">rsxB_23</name>
    <name evidence="7" type="ORF">SDC9_24837</name>
</gene>
<dbReference type="SUPFAM" id="SSF54862">
    <property type="entry name" value="4Fe-4S ferredoxins"/>
    <property type="match status" value="1"/>
</dbReference>
<dbReference type="EMBL" id="VSSQ01000121">
    <property type="protein sequence ID" value="MPL78964.1"/>
    <property type="molecule type" value="Genomic_DNA"/>
</dbReference>
<dbReference type="PROSITE" id="PS51379">
    <property type="entry name" value="4FE4S_FER_2"/>
    <property type="match status" value="2"/>
</dbReference>
<feature type="domain" description="4Fe-4S" evidence="6">
    <location>
        <begin position="378"/>
        <end position="437"/>
    </location>
</feature>
<feature type="domain" description="4Fe-4S ferredoxin-type" evidence="5">
    <location>
        <begin position="7"/>
        <end position="36"/>
    </location>
</feature>
<keyword evidence="3" id="KW-0408">Iron</keyword>
<evidence type="ECO:0000313" key="7">
    <source>
        <dbReference type="EMBL" id="MPL78964.1"/>
    </source>
</evidence>
<dbReference type="Pfam" id="PF04060">
    <property type="entry name" value="FeS"/>
    <property type="match status" value="1"/>
</dbReference>
<keyword evidence="2" id="KW-0479">Metal-binding</keyword>
<dbReference type="Gene3D" id="1.10.15.40">
    <property type="entry name" value="Electron transport complex subunit B, putative Fe-S cluster"/>
    <property type="match status" value="1"/>
</dbReference>
<dbReference type="Gene3D" id="3.30.70.20">
    <property type="match status" value="1"/>
</dbReference>
<dbReference type="PROSITE" id="PS00198">
    <property type="entry name" value="4FE4S_FER_1"/>
    <property type="match status" value="1"/>
</dbReference>
<dbReference type="InterPro" id="IPR007202">
    <property type="entry name" value="4Fe-4S_dom"/>
</dbReference>
<evidence type="ECO:0000259" key="6">
    <source>
        <dbReference type="PROSITE" id="PS51656"/>
    </source>
</evidence>
<keyword evidence="1" id="KW-0004">4Fe-4S</keyword>
<dbReference type="SUPFAM" id="SSF53920">
    <property type="entry name" value="Fe-only hydrogenase"/>
    <property type="match status" value="1"/>
</dbReference>
<evidence type="ECO:0000256" key="4">
    <source>
        <dbReference type="ARBA" id="ARBA00023014"/>
    </source>
</evidence>
<comment type="caution">
    <text evidence="7">The sequence shown here is derived from an EMBL/GenBank/DDBJ whole genome shotgun (WGS) entry which is preliminary data.</text>
</comment>
<evidence type="ECO:0000259" key="5">
    <source>
        <dbReference type="PROSITE" id="PS51379"/>
    </source>
</evidence>
<accession>A0A644UJ55</accession>
<dbReference type="AlphaFoldDB" id="A0A644UJ55"/>
<evidence type="ECO:0000256" key="1">
    <source>
        <dbReference type="ARBA" id="ARBA00022485"/>
    </source>
</evidence>
<proteinExistence type="predicted"/>
<dbReference type="GO" id="GO:0046872">
    <property type="term" value="F:metal ion binding"/>
    <property type="evidence" value="ECO:0007669"/>
    <property type="project" value="UniProtKB-KW"/>
</dbReference>
<dbReference type="Pfam" id="PF02906">
    <property type="entry name" value="Fe_hyd_lg_C"/>
    <property type="match status" value="2"/>
</dbReference>
<dbReference type="InterPro" id="IPR050395">
    <property type="entry name" value="4Fe4S_Ferredoxin_RnfB"/>
</dbReference>
<dbReference type="InterPro" id="IPR004108">
    <property type="entry name" value="Fe_hydrogenase_lsu_C"/>
</dbReference>
<dbReference type="InterPro" id="IPR009016">
    <property type="entry name" value="Fe_hydrogenase"/>
</dbReference>
<dbReference type="GO" id="GO:0051539">
    <property type="term" value="F:4 iron, 4 sulfur cluster binding"/>
    <property type="evidence" value="ECO:0007669"/>
    <property type="project" value="UniProtKB-KW"/>
</dbReference>
<evidence type="ECO:0000256" key="3">
    <source>
        <dbReference type="ARBA" id="ARBA00023004"/>
    </source>
</evidence>
<dbReference type="PROSITE" id="PS51656">
    <property type="entry name" value="4FE4S"/>
    <property type="match status" value="1"/>
</dbReference>
<organism evidence="7">
    <name type="scientific">bioreactor metagenome</name>
    <dbReference type="NCBI Taxonomy" id="1076179"/>
    <lineage>
        <taxon>unclassified sequences</taxon>
        <taxon>metagenomes</taxon>
        <taxon>ecological metagenomes</taxon>
    </lineage>
</organism>
<evidence type="ECO:0000256" key="2">
    <source>
        <dbReference type="ARBA" id="ARBA00022723"/>
    </source>
</evidence>
<keyword evidence="4" id="KW-0411">Iron-sulfur</keyword>
<dbReference type="PANTHER" id="PTHR43560:SF1">
    <property type="entry name" value="ION-TRANSLOCATING OXIDOREDUCTASE COMPLEX SUBUNIT B"/>
    <property type="match status" value="1"/>
</dbReference>
<protein>
    <submittedName>
        <fullName evidence="7">Electron transport complex subunit RsxB</fullName>
    </submittedName>
</protein>
<feature type="domain" description="4Fe-4S ferredoxin-type" evidence="5">
    <location>
        <begin position="37"/>
        <end position="65"/>
    </location>
</feature>
<name>A0A644UJ55_9ZZZZ</name>
<sequence length="454" mass="49779">MYESYLHSVHVIREACNGCVACVKYCPTEAIRVRNGKAEIIATRCIDCGECIRRCPTHAMTATVDTLEATQNYTYNVALAAPSLYAQFPAGVKREVIWQGLKLLGFDEIFDLSAAGDYISQEIESYVKSYIGGRKPIISSACPAVLRLIQVKFPELIQQVIPILSPGEAAAIYVKKRLCSKNNLSEKQVGVWFITPCPAKGINIRQSVDVKHTELAGSISESSIYGELIRIIHDVIPEENLTQTITTGSSYGVGWGSNGGEITAAGIENAVSVQGVSDVFAVLEEISMNKMNDVDFVELYSCGGGCVGGPFVAVNRFVGEKNLKLRIRNLKKQEPVDRREAMQACMTCTGFPTSEEYVKILQPRPMMQLDEDINVAMEKLEKMDEVLNTLPGLDCGACGAPNCQCLAEDIVQGKAFETDCIFILRARVKEFARGMIELSTQIPLTGTEEEAKED</sequence>
<dbReference type="InterPro" id="IPR017900">
    <property type="entry name" value="4Fe4S_Fe_S_CS"/>
</dbReference>
<dbReference type="InterPro" id="IPR017896">
    <property type="entry name" value="4Fe4S_Fe-S-bd"/>
</dbReference>
<dbReference type="Pfam" id="PF13237">
    <property type="entry name" value="Fer4_10"/>
    <property type="match status" value="1"/>
</dbReference>
<reference evidence="7" key="1">
    <citation type="submission" date="2019-08" db="EMBL/GenBank/DDBJ databases">
        <authorList>
            <person name="Kucharzyk K."/>
            <person name="Murdoch R.W."/>
            <person name="Higgins S."/>
            <person name="Loffler F."/>
        </authorList>
    </citation>
    <scope>NUCLEOTIDE SEQUENCE</scope>
</reference>
<dbReference type="PANTHER" id="PTHR43560">
    <property type="entry name" value="ION-TRANSLOCATING OXIDOREDUCTASE COMPLEX SUBUNIT B"/>
    <property type="match status" value="1"/>
</dbReference>